<dbReference type="AlphaFoldDB" id="A0A4C1ZMZ1"/>
<gene>
    <name evidence="3" type="ORF">EVAR_66887_1</name>
</gene>
<feature type="region of interest" description="Disordered" evidence="1">
    <location>
        <begin position="211"/>
        <end position="245"/>
    </location>
</feature>
<evidence type="ECO:0000256" key="1">
    <source>
        <dbReference type="SAM" id="MobiDB-lite"/>
    </source>
</evidence>
<keyword evidence="2" id="KW-0812">Transmembrane</keyword>
<name>A0A4C1ZMZ1_EUMVA</name>
<dbReference type="EMBL" id="BGZK01002036">
    <property type="protein sequence ID" value="GBP89846.1"/>
    <property type="molecule type" value="Genomic_DNA"/>
</dbReference>
<proteinExistence type="predicted"/>
<accession>A0A4C1ZMZ1</accession>
<protein>
    <submittedName>
        <fullName evidence="3">Uncharacterized protein</fullName>
    </submittedName>
</protein>
<dbReference type="OrthoDB" id="8123886at2759"/>
<feature type="region of interest" description="Disordered" evidence="1">
    <location>
        <begin position="136"/>
        <end position="159"/>
    </location>
</feature>
<feature type="transmembrane region" description="Helical" evidence="2">
    <location>
        <begin position="6"/>
        <end position="25"/>
    </location>
</feature>
<comment type="caution">
    <text evidence="3">The sequence shown here is derived from an EMBL/GenBank/DDBJ whole genome shotgun (WGS) entry which is preliminary data.</text>
</comment>
<organism evidence="3 4">
    <name type="scientific">Eumeta variegata</name>
    <name type="common">Bagworm moth</name>
    <name type="synonym">Eumeta japonica</name>
    <dbReference type="NCBI Taxonomy" id="151549"/>
    <lineage>
        <taxon>Eukaryota</taxon>
        <taxon>Metazoa</taxon>
        <taxon>Ecdysozoa</taxon>
        <taxon>Arthropoda</taxon>
        <taxon>Hexapoda</taxon>
        <taxon>Insecta</taxon>
        <taxon>Pterygota</taxon>
        <taxon>Neoptera</taxon>
        <taxon>Endopterygota</taxon>
        <taxon>Lepidoptera</taxon>
        <taxon>Glossata</taxon>
        <taxon>Ditrysia</taxon>
        <taxon>Tineoidea</taxon>
        <taxon>Psychidae</taxon>
        <taxon>Oiketicinae</taxon>
        <taxon>Eumeta</taxon>
    </lineage>
</organism>
<evidence type="ECO:0000313" key="3">
    <source>
        <dbReference type="EMBL" id="GBP89846.1"/>
    </source>
</evidence>
<evidence type="ECO:0000256" key="2">
    <source>
        <dbReference type="SAM" id="Phobius"/>
    </source>
</evidence>
<dbReference type="Proteomes" id="UP000299102">
    <property type="component" value="Unassembled WGS sequence"/>
</dbReference>
<reference evidence="3 4" key="1">
    <citation type="journal article" date="2019" name="Commun. Biol.">
        <title>The bagworm genome reveals a unique fibroin gene that provides high tensile strength.</title>
        <authorList>
            <person name="Kono N."/>
            <person name="Nakamura H."/>
            <person name="Ohtoshi R."/>
            <person name="Tomita M."/>
            <person name="Numata K."/>
            <person name="Arakawa K."/>
        </authorList>
    </citation>
    <scope>NUCLEOTIDE SEQUENCE [LARGE SCALE GENOMIC DNA]</scope>
</reference>
<sequence length="245" mass="26833">MVLQGAVSAVCVPVILVLICVCCAWRCMPSHSECSEVCSDEPASSFLARSSISSQRGVVEKSNKVAAPAAAKIINQKKSDEANITTSPTSTPRGQTKTFADFRNLQNLFITQGYAFYINISLRRSVKLGECLSVVEKSKTTSDPKSPDAVSPPHTELHREPLDLVLVSGTAEVNDKAKMTRALKRASARKDRAAPSARTRVLIHASLLPSSNEFSQRPTHNEAKSVIHRKRSETTSVYDFGYRRQ</sequence>
<evidence type="ECO:0000313" key="4">
    <source>
        <dbReference type="Proteomes" id="UP000299102"/>
    </source>
</evidence>
<keyword evidence="2" id="KW-0472">Membrane</keyword>
<feature type="compositionally biased region" description="Basic and acidic residues" evidence="1">
    <location>
        <begin position="136"/>
        <end position="146"/>
    </location>
</feature>
<keyword evidence="2" id="KW-1133">Transmembrane helix</keyword>
<keyword evidence="4" id="KW-1185">Reference proteome</keyword>